<keyword evidence="2" id="KW-1185">Reference proteome</keyword>
<feature type="non-terminal residue" evidence="1">
    <location>
        <position position="58"/>
    </location>
</feature>
<proteinExistence type="predicted"/>
<accession>A0ABD0J5J3</accession>
<reference evidence="1 2" key="1">
    <citation type="journal article" date="2023" name="Sci. Data">
        <title>Genome assembly of the Korean intertidal mud-creeper Batillaria attramentaria.</title>
        <authorList>
            <person name="Patra A.K."/>
            <person name="Ho P.T."/>
            <person name="Jun S."/>
            <person name="Lee S.J."/>
            <person name="Kim Y."/>
            <person name="Won Y.J."/>
        </authorList>
    </citation>
    <scope>NUCLEOTIDE SEQUENCE [LARGE SCALE GENOMIC DNA]</scope>
    <source>
        <strain evidence="1">Wonlab-2016</strain>
    </source>
</reference>
<comment type="caution">
    <text evidence="1">The sequence shown here is derived from an EMBL/GenBank/DDBJ whole genome shotgun (WGS) entry which is preliminary data.</text>
</comment>
<dbReference type="EMBL" id="JACVVK020000632">
    <property type="protein sequence ID" value="KAK7461623.1"/>
    <property type="molecule type" value="Genomic_DNA"/>
</dbReference>
<name>A0ABD0J5J3_9CAEN</name>
<dbReference type="Proteomes" id="UP001519460">
    <property type="component" value="Unassembled WGS sequence"/>
</dbReference>
<protein>
    <submittedName>
        <fullName evidence="1">Uncharacterized protein</fullName>
    </submittedName>
</protein>
<dbReference type="AlphaFoldDB" id="A0ABD0J5J3"/>
<organism evidence="1 2">
    <name type="scientific">Batillaria attramentaria</name>
    <dbReference type="NCBI Taxonomy" id="370345"/>
    <lineage>
        <taxon>Eukaryota</taxon>
        <taxon>Metazoa</taxon>
        <taxon>Spiralia</taxon>
        <taxon>Lophotrochozoa</taxon>
        <taxon>Mollusca</taxon>
        <taxon>Gastropoda</taxon>
        <taxon>Caenogastropoda</taxon>
        <taxon>Sorbeoconcha</taxon>
        <taxon>Cerithioidea</taxon>
        <taxon>Batillariidae</taxon>
        <taxon>Batillaria</taxon>
    </lineage>
</organism>
<evidence type="ECO:0000313" key="1">
    <source>
        <dbReference type="EMBL" id="KAK7461623.1"/>
    </source>
</evidence>
<feature type="non-terminal residue" evidence="1">
    <location>
        <position position="1"/>
    </location>
</feature>
<sequence length="58" mass="6838">PRRNPNRSLETNEELVNEVDARVRQNVHLVFEMIHSSIAAVLQEQLQRQNMQNPSDER</sequence>
<gene>
    <name evidence="1" type="ORF">BaRGS_00038630</name>
</gene>
<evidence type="ECO:0000313" key="2">
    <source>
        <dbReference type="Proteomes" id="UP001519460"/>
    </source>
</evidence>